<feature type="domain" description="3'-5' exonuclease" evidence="12">
    <location>
        <begin position="242"/>
        <end position="419"/>
    </location>
</feature>
<dbReference type="GO" id="GO:0008408">
    <property type="term" value="F:3'-5' exonuclease activity"/>
    <property type="evidence" value="ECO:0007669"/>
    <property type="project" value="InterPro"/>
</dbReference>
<evidence type="ECO:0000313" key="14">
    <source>
        <dbReference type="Proteomes" id="UP001461498"/>
    </source>
</evidence>
<evidence type="ECO:0000256" key="3">
    <source>
        <dbReference type="ARBA" id="ARBA00022723"/>
    </source>
</evidence>
<proteinExistence type="inferred from homology"/>
<evidence type="ECO:0000256" key="4">
    <source>
        <dbReference type="ARBA" id="ARBA00022801"/>
    </source>
</evidence>
<evidence type="ECO:0000256" key="2">
    <source>
        <dbReference type="ARBA" id="ARBA00022722"/>
    </source>
</evidence>
<evidence type="ECO:0000259" key="12">
    <source>
        <dbReference type="SMART" id="SM00474"/>
    </source>
</evidence>
<evidence type="ECO:0000313" key="13">
    <source>
        <dbReference type="EMBL" id="KAK9503531.1"/>
    </source>
</evidence>
<keyword evidence="5" id="KW-0269">Exonuclease</keyword>
<dbReference type="GO" id="GO:0003676">
    <property type="term" value="F:nucleic acid binding"/>
    <property type="evidence" value="ECO:0007669"/>
    <property type="project" value="InterPro"/>
</dbReference>
<reference evidence="13 14" key="1">
    <citation type="submission" date="2022-12" db="EMBL/GenBank/DDBJ databases">
        <title>Chromosome-level genome assembly of true bugs.</title>
        <authorList>
            <person name="Ma L."/>
            <person name="Li H."/>
        </authorList>
    </citation>
    <scope>NUCLEOTIDE SEQUENCE [LARGE SCALE GENOMIC DNA]</scope>
    <source>
        <strain evidence="13">Lab_2022b</strain>
    </source>
</reference>
<evidence type="ECO:0000256" key="1">
    <source>
        <dbReference type="ARBA" id="ARBA00004123"/>
    </source>
</evidence>
<dbReference type="InterPro" id="IPR036397">
    <property type="entry name" value="RNaseH_sf"/>
</dbReference>
<evidence type="ECO:0000256" key="5">
    <source>
        <dbReference type="ARBA" id="ARBA00022839"/>
    </source>
</evidence>
<name>A0AAW1CYJ9_9HEMI</name>
<dbReference type="EMBL" id="JAPXFL010000007">
    <property type="protein sequence ID" value="KAK9503531.1"/>
    <property type="molecule type" value="Genomic_DNA"/>
</dbReference>
<dbReference type="PANTHER" id="PTHR13620:SF109">
    <property type="entry name" value="3'-5' EXONUCLEASE"/>
    <property type="match status" value="1"/>
</dbReference>
<evidence type="ECO:0000256" key="11">
    <source>
        <dbReference type="ARBA" id="ARBA00045901"/>
    </source>
</evidence>
<keyword evidence="6" id="KW-0460">Magnesium</keyword>
<dbReference type="InterPro" id="IPR002562">
    <property type="entry name" value="3'-5'_exonuclease_dom"/>
</dbReference>
<keyword evidence="7" id="KW-0539">Nucleus</keyword>
<dbReference type="SMART" id="SM00474">
    <property type="entry name" value="35EXOc"/>
    <property type="match status" value="1"/>
</dbReference>
<comment type="caution">
    <text evidence="13">The sequence shown here is derived from an EMBL/GenBank/DDBJ whole genome shotgun (WGS) entry which is preliminary data.</text>
</comment>
<comment type="subcellular location">
    <subcellularLocation>
        <location evidence="1">Nucleus</location>
    </subcellularLocation>
</comment>
<evidence type="ECO:0000256" key="10">
    <source>
        <dbReference type="ARBA" id="ARBA00042761"/>
    </source>
</evidence>
<keyword evidence="2" id="KW-0540">Nuclease</keyword>
<protein>
    <recommendedName>
        <fullName evidence="9">3'-5' exonuclease</fullName>
    </recommendedName>
    <alternativeName>
        <fullName evidence="10">Werner Syndrome-like exonuclease</fullName>
    </alternativeName>
</protein>
<dbReference type="InterPro" id="IPR051132">
    <property type="entry name" value="3-5_Exonuclease_domain"/>
</dbReference>
<dbReference type="PANTHER" id="PTHR13620">
    <property type="entry name" value="3-5 EXONUCLEASE"/>
    <property type="match status" value="1"/>
</dbReference>
<dbReference type="Proteomes" id="UP001461498">
    <property type="component" value="Unassembled WGS sequence"/>
</dbReference>
<dbReference type="GO" id="GO:0046872">
    <property type="term" value="F:metal ion binding"/>
    <property type="evidence" value="ECO:0007669"/>
    <property type="project" value="UniProtKB-KW"/>
</dbReference>
<organism evidence="13 14">
    <name type="scientific">Rhynocoris fuscipes</name>
    <dbReference type="NCBI Taxonomy" id="488301"/>
    <lineage>
        <taxon>Eukaryota</taxon>
        <taxon>Metazoa</taxon>
        <taxon>Ecdysozoa</taxon>
        <taxon>Arthropoda</taxon>
        <taxon>Hexapoda</taxon>
        <taxon>Insecta</taxon>
        <taxon>Pterygota</taxon>
        <taxon>Neoptera</taxon>
        <taxon>Paraneoptera</taxon>
        <taxon>Hemiptera</taxon>
        <taxon>Heteroptera</taxon>
        <taxon>Panheteroptera</taxon>
        <taxon>Cimicomorpha</taxon>
        <taxon>Reduviidae</taxon>
        <taxon>Harpactorinae</taxon>
        <taxon>Harpactorini</taxon>
        <taxon>Rhynocoris</taxon>
    </lineage>
</organism>
<dbReference type="Gene3D" id="3.30.420.10">
    <property type="entry name" value="Ribonuclease H-like superfamily/Ribonuclease H"/>
    <property type="match status" value="2"/>
</dbReference>
<keyword evidence="4" id="KW-0378">Hydrolase</keyword>
<sequence>MEKKPVDPILPQWMIRQVTDDRSKKISNYGKSVQTTLFQSKNEIKINKNPANLNENFSSKRSSGNQFISNHVKDSTVPVDNFLSTYECGVQCEKILNLLDNSEKLVLGLELDWPSEYKNCVYKTSTVHICFGENQCIYFNVRSLQKLPLAFTLLIKHPNVKLVGHNLINDLNKLKRDFNFDTKTVLEQNILKESSDLNLYCEIHNWSYYTLNEQTVESPIEPSIDESFELKFKGKTYYYTEFQDIAEASEKLLSLADLSPEELVLGFDQEWPPTATGKVSLMQICPNEHECYIFQFSGIRSLPKVLLHLLKHPKVKITGLNIKNDIRKLGKDFKIDVFSILNNNTIELSTLANQVLNCFERWSLARIVLNQFGVSLSKDPKVRCSNWANKDLSEAQLMYAATDAYASLLCYLHLDRLRRRNNIDENGCKSY</sequence>
<dbReference type="Pfam" id="PF01612">
    <property type="entry name" value="DNA_pol_A_exo1"/>
    <property type="match status" value="1"/>
</dbReference>
<dbReference type="CDD" id="cd06141">
    <property type="entry name" value="WRN_exo"/>
    <property type="match status" value="1"/>
</dbReference>
<comment type="similarity">
    <text evidence="8">Belongs to the WRNexo family.</text>
</comment>
<accession>A0AAW1CYJ9</accession>
<dbReference type="GO" id="GO:0006139">
    <property type="term" value="P:nucleobase-containing compound metabolic process"/>
    <property type="evidence" value="ECO:0007669"/>
    <property type="project" value="InterPro"/>
</dbReference>
<keyword evidence="3" id="KW-0479">Metal-binding</keyword>
<evidence type="ECO:0000256" key="9">
    <source>
        <dbReference type="ARBA" id="ARBA00040531"/>
    </source>
</evidence>
<evidence type="ECO:0000256" key="8">
    <source>
        <dbReference type="ARBA" id="ARBA00037949"/>
    </source>
</evidence>
<keyword evidence="14" id="KW-1185">Reference proteome</keyword>
<dbReference type="SUPFAM" id="SSF53098">
    <property type="entry name" value="Ribonuclease H-like"/>
    <property type="match status" value="2"/>
</dbReference>
<gene>
    <name evidence="13" type="ORF">O3M35_010070</name>
</gene>
<evidence type="ECO:0000256" key="7">
    <source>
        <dbReference type="ARBA" id="ARBA00023242"/>
    </source>
</evidence>
<comment type="function">
    <text evidence="11">Has exonuclease activity on both single-stranded and duplex templates bearing overhangs, but not blunt ended duplex DNA, and cleaves in a 3'-5' direction. Essential for the formation of DNA replication focal centers. Has an important role in maintaining genome stability.</text>
</comment>
<dbReference type="AlphaFoldDB" id="A0AAW1CYJ9"/>
<dbReference type="GO" id="GO:0005634">
    <property type="term" value="C:nucleus"/>
    <property type="evidence" value="ECO:0007669"/>
    <property type="project" value="UniProtKB-SubCell"/>
</dbReference>
<dbReference type="InterPro" id="IPR012337">
    <property type="entry name" value="RNaseH-like_sf"/>
</dbReference>
<evidence type="ECO:0000256" key="6">
    <source>
        <dbReference type="ARBA" id="ARBA00022842"/>
    </source>
</evidence>